<comment type="caution">
    <text evidence="3">The sequence shown here is derived from an EMBL/GenBank/DDBJ whole genome shotgun (WGS) entry which is preliminary data.</text>
</comment>
<feature type="region of interest" description="Disordered" evidence="2">
    <location>
        <begin position="1"/>
        <end position="81"/>
    </location>
</feature>
<reference evidence="3" key="2">
    <citation type="journal article" date="2023" name="Plants (Basel)">
        <title>Annotation of the Turnera subulata (Passifloraceae) Draft Genome Reveals the S-Locus Evolved after the Divergence of Turneroideae from Passifloroideae in a Stepwise Manner.</title>
        <authorList>
            <person name="Henning P.M."/>
            <person name="Roalson E.H."/>
            <person name="Mir W."/>
            <person name="McCubbin A.G."/>
            <person name="Shore J.S."/>
        </authorList>
    </citation>
    <scope>NUCLEOTIDE SEQUENCE</scope>
    <source>
        <strain evidence="3">F60SS</strain>
    </source>
</reference>
<feature type="compositionally biased region" description="Basic residues" evidence="2">
    <location>
        <begin position="1"/>
        <end position="16"/>
    </location>
</feature>
<gene>
    <name evidence="3" type="ORF">Tsubulata_000107</name>
</gene>
<reference evidence="3" key="1">
    <citation type="submission" date="2022-02" db="EMBL/GenBank/DDBJ databases">
        <authorList>
            <person name="Henning P.M."/>
            <person name="McCubbin A.G."/>
            <person name="Shore J.S."/>
        </authorList>
    </citation>
    <scope>NUCLEOTIDE SEQUENCE</scope>
    <source>
        <strain evidence="3">F60SS</strain>
        <tissue evidence="3">Leaves</tissue>
    </source>
</reference>
<dbReference type="AlphaFoldDB" id="A0A9Q0J9G0"/>
<evidence type="ECO:0000256" key="2">
    <source>
        <dbReference type="SAM" id="MobiDB-lite"/>
    </source>
</evidence>
<dbReference type="EMBL" id="JAKUCV010005122">
    <property type="protein sequence ID" value="KAJ4832545.1"/>
    <property type="molecule type" value="Genomic_DNA"/>
</dbReference>
<keyword evidence="4" id="KW-1185">Reference proteome</keyword>
<dbReference type="Proteomes" id="UP001141552">
    <property type="component" value="Unassembled WGS sequence"/>
</dbReference>
<feature type="coiled-coil region" evidence="1">
    <location>
        <begin position="182"/>
        <end position="308"/>
    </location>
</feature>
<feature type="compositionally biased region" description="Basic and acidic residues" evidence="2">
    <location>
        <begin position="51"/>
        <end position="71"/>
    </location>
</feature>
<keyword evidence="1" id="KW-0175">Coiled coil</keyword>
<protein>
    <submittedName>
        <fullName evidence="3">Uncharacterized protein</fullName>
    </submittedName>
</protein>
<evidence type="ECO:0000256" key="1">
    <source>
        <dbReference type="SAM" id="Coils"/>
    </source>
</evidence>
<proteinExistence type="predicted"/>
<evidence type="ECO:0000313" key="3">
    <source>
        <dbReference type="EMBL" id="KAJ4832545.1"/>
    </source>
</evidence>
<feature type="compositionally biased region" description="Low complexity" evidence="2">
    <location>
        <begin position="17"/>
        <end position="44"/>
    </location>
</feature>
<accession>A0A9Q0J9G0</accession>
<organism evidence="3 4">
    <name type="scientific">Turnera subulata</name>
    <dbReference type="NCBI Taxonomy" id="218843"/>
    <lineage>
        <taxon>Eukaryota</taxon>
        <taxon>Viridiplantae</taxon>
        <taxon>Streptophyta</taxon>
        <taxon>Embryophyta</taxon>
        <taxon>Tracheophyta</taxon>
        <taxon>Spermatophyta</taxon>
        <taxon>Magnoliopsida</taxon>
        <taxon>eudicotyledons</taxon>
        <taxon>Gunneridae</taxon>
        <taxon>Pentapetalae</taxon>
        <taxon>rosids</taxon>
        <taxon>fabids</taxon>
        <taxon>Malpighiales</taxon>
        <taxon>Passifloraceae</taxon>
        <taxon>Turnera</taxon>
    </lineage>
</organism>
<name>A0A9Q0J9G0_9ROSI</name>
<evidence type="ECO:0000313" key="4">
    <source>
        <dbReference type="Proteomes" id="UP001141552"/>
    </source>
</evidence>
<sequence>MDAEKKKNKKNKKKNKQQQQQQQQNGKTAADSDSAAAEPAAAGSADGGGAAEKREQVAEVRNGDVDLDRHLPNGTETASLESEIKRLQRENDSLIKKEISSEETVKRLQYENDSYIQKKAALEDTIKQLRDANDMRAQQEETLEETIDQLKIDNGYLMDKEAGLLLKIEELHREKHIWLEKEVILEEQLKLLESEKDSLKQTEHATKETISRMNVDVTRLRMQVVELEESRNSLLKENQQLSESISGLRLQLQNFETSIASAGASERGKHDSGHEELNSEIEAAHALVEKLIAENGELIEKVNELYIELGRKNAAPNFSTTDGTDLMVANSVLHSTAVPMPESNENTSLSGYLSRSSEVEATTDIPLSSEAESGEIVQIPLHDNEVSDLEVQLIEDADDNEVPLTDAPLIGAPFRFISFVASYVSGADLVSRDGSK</sequence>